<comment type="subcellular location">
    <subcellularLocation>
        <location evidence="1">Nucleus</location>
    </subcellularLocation>
</comment>
<name>A0A9Q0H956_9MAGN</name>
<evidence type="ECO:0000256" key="4">
    <source>
        <dbReference type="ARBA" id="ARBA00022833"/>
    </source>
</evidence>
<dbReference type="EMBL" id="JAMYWD010000009">
    <property type="protein sequence ID" value="KAJ4961559.1"/>
    <property type="molecule type" value="Genomic_DNA"/>
</dbReference>
<dbReference type="PROSITE" id="PS00028">
    <property type="entry name" value="ZINC_FINGER_C2H2_1"/>
    <property type="match status" value="1"/>
</dbReference>
<evidence type="ECO:0000256" key="1">
    <source>
        <dbReference type="ARBA" id="ARBA00004123"/>
    </source>
</evidence>
<dbReference type="GO" id="GO:0008270">
    <property type="term" value="F:zinc ion binding"/>
    <property type="evidence" value="ECO:0007669"/>
    <property type="project" value="UniProtKB-KW"/>
</dbReference>
<keyword evidence="3 6" id="KW-0863">Zinc-finger</keyword>
<organism evidence="8 9">
    <name type="scientific">Protea cynaroides</name>
    <dbReference type="NCBI Taxonomy" id="273540"/>
    <lineage>
        <taxon>Eukaryota</taxon>
        <taxon>Viridiplantae</taxon>
        <taxon>Streptophyta</taxon>
        <taxon>Embryophyta</taxon>
        <taxon>Tracheophyta</taxon>
        <taxon>Spermatophyta</taxon>
        <taxon>Magnoliopsida</taxon>
        <taxon>Proteales</taxon>
        <taxon>Proteaceae</taxon>
        <taxon>Protea</taxon>
    </lineage>
</organism>
<keyword evidence="4" id="KW-0862">Zinc</keyword>
<dbReference type="AlphaFoldDB" id="A0A9Q0H956"/>
<dbReference type="GO" id="GO:0005634">
    <property type="term" value="C:nucleus"/>
    <property type="evidence" value="ECO:0007669"/>
    <property type="project" value="UniProtKB-SubCell"/>
</dbReference>
<keyword evidence="2" id="KW-0479">Metal-binding</keyword>
<dbReference type="PROSITE" id="PS50157">
    <property type="entry name" value="ZINC_FINGER_C2H2_2"/>
    <property type="match status" value="1"/>
</dbReference>
<keyword evidence="9" id="KW-1185">Reference proteome</keyword>
<dbReference type="InterPro" id="IPR013087">
    <property type="entry name" value="Znf_C2H2_type"/>
</dbReference>
<dbReference type="Proteomes" id="UP001141806">
    <property type="component" value="Unassembled WGS sequence"/>
</dbReference>
<evidence type="ECO:0000313" key="9">
    <source>
        <dbReference type="Proteomes" id="UP001141806"/>
    </source>
</evidence>
<dbReference type="GO" id="GO:0009788">
    <property type="term" value="P:negative regulation of abscisic acid-activated signaling pathway"/>
    <property type="evidence" value="ECO:0007669"/>
    <property type="project" value="InterPro"/>
</dbReference>
<dbReference type="PANTHER" id="PTHR47287:SF15">
    <property type="entry name" value="ZINC FINGER PROTEIN 3-LIKE"/>
    <property type="match status" value="1"/>
</dbReference>
<comment type="caution">
    <text evidence="8">The sequence shown here is derived from an EMBL/GenBank/DDBJ whole genome shotgun (WGS) entry which is preliminary data.</text>
</comment>
<accession>A0A9Q0H956</accession>
<reference evidence="8" key="1">
    <citation type="journal article" date="2023" name="Plant J.">
        <title>The genome of the king protea, Protea cynaroides.</title>
        <authorList>
            <person name="Chang J."/>
            <person name="Duong T.A."/>
            <person name="Schoeman C."/>
            <person name="Ma X."/>
            <person name="Roodt D."/>
            <person name="Barker N."/>
            <person name="Li Z."/>
            <person name="Van de Peer Y."/>
            <person name="Mizrachi E."/>
        </authorList>
    </citation>
    <scope>NUCLEOTIDE SEQUENCE</scope>
    <source>
        <tissue evidence="8">Young leaves</tissue>
    </source>
</reference>
<dbReference type="InterPro" id="IPR036236">
    <property type="entry name" value="Znf_C2H2_sf"/>
</dbReference>
<dbReference type="SUPFAM" id="SSF57667">
    <property type="entry name" value="beta-beta-alpha zinc fingers"/>
    <property type="match status" value="1"/>
</dbReference>
<dbReference type="InterPro" id="IPR044246">
    <property type="entry name" value="ZFP3-like"/>
</dbReference>
<proteinExistence type="predicted"/>
<sequence length="133" mass="14944">MADLGGYYDFLKPLSQTTNEDEKPPLGQRMFACHYCSRTFHTSQALGGHQNAHKRERAAAHRSYVIERISRLRGEPSSNPSVQFLEPHEPHYGLAASLSVGHQDLASLTVEQIFPAWANEDAEQVNLDLTLRL</sequence>
<dbReference type="Gene3D" id="3.30.160.60">
    <property type="entry name" value="Classic Zinc Finger"/>
    <property type="match status" value="1"/>
</dbReference>
<evidence type="ECO:0000256" key="3">
    <source>
        <dbReference type="ARBA" id="ARBA00022771"/>
    </source>
</evidence>
<gene>
    <name evidence="8" type="ORF">NE237_021469</name>
</gene>
<evidence type="ECO:0000256" key="5">
    <source>
        <dbReference type="ARBA" id="ARBA00023242"/>
    </source>
</evidence>
<dbReference type="PANTHER" id="PTHR47287">
    <property type="entry name" value="C2H2 AND C2HC ZINC FINGERS SUPERFAMILY PROTEIN"/>
    <property type="match status" value="1"/>
</dbReference>
<evidence type="ECO:0000256" key="6">
    <source>
        <dbReference type="PROSITE-ProRule" id="PRU00042"/>
    </source>
</evidence>
<dbReference type="OrthoDB" id="960395at2759"/>
<evidence type="ECO:0000256" key="2">
    <source>
        <dbReference type="ARBA" id="ARBA00022723"/>
    </source>
</evidence>
<dbReference type="Pfam" id="PF13912">
    <property type="entry name" value="zf-C2H2_6"/>
    <property type="match status" value="1"/>
</dbReference>
<feature type="domain" description="C2H2-type" evidence="7">
    <location>
        <begin position="31"/>
        <end position="58"/>
    </location>
</feature>
<evidence type="ECO:0000313" key="8">
    <source>
        <dbReference type="EMBL" id="KAJ4961559.1"/>
    </source>
</evidence>
<protein>
    <recommendedName>
        <fullName evidence="7">C2H2-type domain-containing protein</fullName>
    </recommendedName>
</protein>
<keyword evidence="5" id="KW-0539">Nucleus</keyword>
<evidence type="ECO:0000259" key="7">
    <source>
        <dbReference type="PROSITE" id="PS50157"/>
    </source>
</evidence>